<keyword evidence="2" id="KW-1185">Reference proteome</keyword>
<evidence type="ECO:0000313" key="1">
    <source>
        <dbReference type="EMBL" id="GFH17438.1"/>
    </source>
</evidence>
<feature type="non-terminal residue" evidence="1">
    <location>
        <position position="1"/>
    </location>
</feature>
<name>A0A699ZEX6_HAELA</name>
<feature type="non-terminal residue" evidence="1">
    <location>
        <position position="72"/>
    </location>
</feature>
<proteinExistence type="predicted"/>
<comment type="caution">
    <text evidence="1">The sequence shown here is derived from an EMBL/GenBank/DDBJ whole genome shotgun (WGS) entry which is preliminary data.</text>
</comment>
<dbReference type="AlphaFoldDB" id="A0A699ZEX6"/>
<accession>A0A699ZEX6</accession>
<evidence type="ECO:0000313" key="2">
    <source>
        <dbReference type="Proteomes" id="UP000485058"/>
    </source>
</evidence>
<organism evidence="1 2">
    <name type="scientific">Haematococcus lacustris</name>
    <name type="common">Green alga</name>
    <name type="synonym">Haematococcus pluvialis</name>
    <dbReference type="NCBI Taxonomy" id="44745"/>
    <lineage>
        <taxon>Eukaryota</taxon>
        <taxon>Viridiplantae</taxon>
        <taxon>Chlorophyta</taxon>
        <taxon>core chlorophytes</taxon>
        <taxon>Chlorophyceae</taxon>
        <taxon>CS clade</taxon>
        <taxon>Chlamydomonadales</taxon>
        <taxon>Haematococcaceae</taxon>
        <taxon>Haematococcus</taxon>
    </lineage>
</organism>
<reference evidence="1 2" key="1">
    <citation type="submission" date="2020-02" db="EMBL/GenBank/DDBJ databases">
        <title>Draft genome sequence of Haematococcus lacustris strain NIES-144.</title>
        <authorList>
            <person name="Morimoto D."/>
            <person name="Nakagawa S."/>
            <person name="Yoshida T."/>
            <person name="Sawayama S."/>
        </authorList>
    </citation>
    <scope>NUCLEOTIDE SEQUENCE [LARGE SCALE GENOMIC DNA]</scope>
    <source>
        <strain evidence="1 2">NIES-144</strain>
    </source>
</reference>
<protein>
    <submittedName>
        <fullName evidence="1">Uncharacterized protein</fullName>
    </submittedName>
</protein>
<gene>
    <name evidence="1" type="ORF">HaLaN_14076</name>
</gene>
<dbReference type="Proteomes" id="UP000485058">
    <property type="component" value="Unassembled WGS sequence"/>
</dbReference>
<sequence length="72" mass="8083">MALSSVSIARPFVAEAIFMYGEAVIQDFIHQAAEDSLAGKLDPSRWTPVELCIWGLPHVHQLVVQHREDLKN</sequence>
<dbReference type="EMBL" id="BLLF01001147">
    <property type="protein sequence ID" value="GFH17438.1"/>
    <property type="molecule type" value="Genomic_DNA"/>
</dbReference>